<evidence type="ECO:0000256" key="3">
    <source>
        <dbReference type="RuleBase" id="RU003694"/>
    </source>
</evidence>
<dbReference type="AlphaFoldDB" id="A0A1S8L0A2"/>
<dbReference type="GO" id="GO:0006633">
    <property type="term" value="P:fatty acid biosynthetic process"/>
    <property type="evidence" value="ECO:0007669"/>
    <property type="project" value="TreeGrafter"/>
</dbReference>
<dbReference type="Pfam" id="PF00109">
    <property type="entry name" value="ketoacyl-synt"/>
    <property type="match status" value="1"/>
</dbReference>
<dbReference type="InterPro" id="IPR014031">
    <property type="entry name" value="Ketoacyl_synth_C"/>
</dbReference>
<dbReference type="STRING" id="84029.CROST_36320"/>
<dbReference type="EC" id="2.3.1.179" evidence="4"/>
<dbReference type="InterPro" id="IPR014030">
    <property type="entry name" value="Ketoacyl_synth_N"/>
</dbReference>
<keyword evidence="4" id="KW-0012">Acyltransferase</keyword>
<dbReference type="PROSITE" id="PS52004">
    <property type="entry name" value="KS3_2"/>
    <property type="match status" value="1"/>
</dbReference>
<dbReference type="SMART" id="SM00825">
    <property type="entry name" value="PKS_KS"/>
    <property type="match status" value="1"/>
</dbReference>
<reference evidence="4 5" key="1">
    <citation type="submission" date="2022-04" db="EMBL/GenBank/DDBJ databases">
        <title>Genome sequence of C. roseum typestrain.</title>
        <authorList>
            <person name="Poehlein A."/>
            <person name="Schoch T."/>
            <person name="Duerre P."/>
            <person name="Daniel R."/>
        </authorList>
    </citation>
    <scope>NUCLEOTIDE SEQUENCE [LARGE SCALE GENOMIC DNA]</scope>
    <source>
        <strain evidence="4 5">DSM 7320</strain>
    </source>
</reference>
<dbReference type="PANTHER" id="PTHR11712:SF336">
    <property type="entry name" value="3-OXOACYL-[ACYL-CARRIER-PROTEIN] SYNTHASE, MITOCHONDRIAL"/>
    <property type="match status" value="1"/>
</dbReference>
<evidence type="ECO:0000313" key="4">
    <source>
        <dbReference type="EMBL" id="URZ11445.1"/>
    </source>
</evidence>
<proteinExistence type="inferred from homology"/>
<comment type="similarity">
    <text evidence="1 3">Belongs to the thiolase-like superfamily. Beta-ketoacyl-ACP synthases family.</text>
</comment>
<dbReference type="InterPro" id="IPR016039">
    <property type="entry name" value="Thiolase-like"/>
</dbReference>
<dbReference type="InterPro" id="IPR020841">
    <property type="entry name" value="PKS_Beta-ketoAc_synthase_dom"/>
</dbReference>
<dbReference type="PANTHER" id="PTHR11712">
    <property type="entry name" value="POLYKETIDE SYNTHASE-RELATED"/>
    <property type="match status" value="1"/>
</dbReference>
<dbReference type="InterPro" id="IPR000794">
    <property type="entry name" value="Beta-ketoacyl_synthase"/>
</dbReference>
<dbReference type="GO" id="GO:0004315">
    <property type="term" value="F:3-oxoacyl-[acyl-carrier-protein] synthase activity"/>
    <property type="evidence" value="ECO:0007669"/>
    <property type="project" value="UniProtKB-EC"/>
</dbReference>
<sequence>MQSKEQVVVTGIGLVTPLGCDYEKVWELSLSGNNGVIKLEKSYEALMKYGIHVGGVSPEVSFDKFKGLDKRKKLKLKKLNKSTKMLVYSGLSALEDADLDISVDSERYNIGAIVGTGTALDSLYDDVEVDERNPKWFLETYPNMMLGYLSIAASLKGYGTTIVNACVGGTQAIGEAFKKIQNNEEQLMLAGGVDDKLSKIYASGFSRLNMSSNNTDPESAIRPFDCKRDGFVIGQGACILVLESLSHAKKRGAKIKGKIVGYGNSMDATSISDTSSDGKARAMTQALADANLNAKDIGYINAHGTSTRINDKEESIAIKKVFGEDAYNIPISSTKSLIGHTFAACGAIQSFICIKSLQDQKVHINRNYNTGDDYCDLNYLRNNAVDVDMKYCICNTSGLGGYNSSLIFQKI</sequence>
<evidence type="ECO:0000313" key="5">
    <source>
        <dbReference type="Proteomes" id="UP000190951"/>
    </source>
</evidence>
<protein>
    <submittedName>
        <fullName evidence="4">3-oxoacyl-[acyl-carrier-protein] synthase 2</fullName>
        <ecNumber evidence="4">2.3.1.179</ecNumber>
    </submittedName>
</protein>
<organism evidence="4 5">
    <name type="scientific">Clostridium felsineum</name>
    <dbReference type="NCBI Taxonomy" id="36839"/>
    <lineage>
        <taxon>Bacteria</taxon>
        <taxon>Bacillati</taxon>
        <taxon>Bacillota</taxon>
        <taxon>Clostridia</taxon>
        <taxon>Eubacteriales</taxon>
        <taxon>Clostridiaceae</taxon>
        <taxon>Clostridium</taxon>
    </lineage>
</organism>
<dbReference type="GO" id="GO:0005829">
    <property type="term" value="C:cytosol"/>
    <property type="evidence" value="ECO:0007669"/>
    <property type="project" value="TreeGrafter"/>
</dbReference>
<keyword evidence="2 3" id="KW-0808">Transferase</keyword>
<name>A0A1S8L0A2_9CLOT</name>
<evidence type="ECO:0000256" key="2">
    <source>
        <dbReference type="ARBA" id="ARBA00022679"/>
    </source>
</evidence>
<dbReference type="CDD" id="cd00834">
    <property type="entry name" value="KAS_I_II"/>
    <property type="match status" value="1"/>
</dbReference>
<accession>A0A1S8L0A2</accession>
<dbReference type="KEGG" id="crw:CROST_021620"/>
<dbReference type="SUPFAM" id="SSF53901">
    <property type="entry name" value="Thiolase-like"/>
    <property type="match status" value="2"/>
</dbReference>
<dbReference type="Pfam" id="PF02801">
    <property type="entry name" value="Ketoacyl-synt_C"/>
    <property type="match status" value="1"/>
</dbReference>
<dbReference type="Proteomes" id="UP000190951">
    <property type="component" value="Chromosome"/>
</dbReference>
<gene>
    <name evidence="4" type="primary">fabF_1</name>
    <name evidence="4" type="ORF">CROST_021620</name>
</gene>
<evidence type="ECO:0000256" key="1">
    <source>
        <dbReference type="ARBA" id="ARBA00008467"/>
    </source>
</evidence>
<dbReference type="Gene3D" id="3.40.47.10">
    <property type="match status" value="1"/>
</dbReference>
<keyword evidence="5" id="KW-1185">Reference proteome</keyword>
<dbReference type="RefSeq" id="WP_077832765.1">
    <property type="nucleotide sequence ID" value="NZ_CP096983.1"/>
</dbReference>
<dbReference type="EMBL" id="CP096983">
    <property type="protein sequence ID" value="URZ11445.1"/>
    <property type="molecule type" value="Genomic_DNA"/>
</dbReference>